<dbReference type="GO" id="GO:0060218">
    <property type="term" value="P:hematopoietic stem cell differentiation"/>
    <property type="evidence" value="ECO:0007669"/>
    <property type="project" value="Ensembl"/>
</dbReference>
<dbReference type="PROSITE" id="PS50011">
    <property type="entry name" value="PROTEIN_KINASE_DOM"/>
    <property type="match status" value="1"/>
</dbReference>
<evidence type="ECO:0000256" key="1">
    <source>
        <dbReference type="ARBA" id="ARBA00004541"/>
    </source>
</evidence>
<evidence type="ECO:0000256" key="28">
    <source>
        <dbReference type="PIRNR" id="PIRNR500948"/>
    </source>
</evidence>
<evidence type="ECO:0000256" key="2">
    <source>
        <dbReference type="ARBA" id="ARBA00011902"/>
    </source>
</evidence>
<keyword evidence="17 28" id="KW-0472">Membrane</keyword>
<dbReference type="GO" id="GO:0001525">
    <property type="term" value="P:angiogenesis"/>
    <property type="evidence" value="ECO:0007669"/>
    <property type="project" value="Ensembl"/>
</dbReference>
<evidence type="ECO:0000256" key="7">
    <source>
        <dbReference type="ARBA" id="ARBA00022553"/>
    </source>
</evidence>
<dbReference type="PANTHER" id="PTHR24416">
    <property type="entry name" value="TYROSINE-PROTEIN KINASE RECEPTOR"/>
    <property type="match status" value="1"/>
</dbReference>
<dbReference type="GO" id="GO:0001974">
    <property type="term" value="P:blood vessel remodeling"/>
    <property type="evidence" value="ECO:0007669"/>
    <property type="project" value="Ensembl"/>
</dbReference>
<feature type="binding site" evidence="30">
    <location>
        <begin position="663"/>
        <end position="669"/>
    </location>
    <ligand>
        <name>ATP</name>
        <dbReference type="ChEBI" id="CHEBI:30616"/>
    </ligand>
</feature>
<dbReference type="EC" id="2.7.10.1" evidence="2 28"/>
<keyword evidence="42" id="KW-1185">Reference proteome</keyword>
<dbReference type="GO" id="GO:0048702">
    <property type="term" value="P:embryonic neurocranium morphogenesis"/>
    <property type="evidence" value="ECO:0007669"/>
    <property type="project" value="Ensembl"/>
</dbReference>
<evidence type="ECO:0000259" key="40">
    <source>
        <dbReference type="PROSITE" id="PS50835"/>
    </source>
</evidence>
<protein>
    <recommendedName>
        <fullName evidence="3 28">Platelet-derived growth factor receptor beta</fullName>
        <shortName evidence="28">PDGF-R-beta</shortName>
        <shortName evidence="28">PDGFR-beta</shortName>
        <ecNumber evidence="2 28">2.7.10.1</ecNumber>
    </recommendedName>
    <alternativeName>
        <fullName evidence="25 28">Beta platelet-derived growth factor receptor</fullName>
    </alternativeName>
    <alternativeName>
        <fullName evidence="26 28">Beta-type platelet-derived growth factor receptor</fullName>
    </alternativeName>
</protein>
<reference evidence="41" key="3">
    <citation type="submission" date="2025-09" db="UniProtKB">
        <authorList>
            <consortium name="Ensembl"/>
        </authorList>
    </citation>
    <scope>IDENTIFICATION</scope>
</reference>
<dbReference type="Gene3D" id="3.30.200.20">
    <property type="entry name" value="Phosphorylase Kinase, domain 1"/>
    <property type="match status" value="1"/>
</dbReference>
<dbReference type="PIRSF" id="PIRSF500948">
    <property type="entry name" value="Beta-PDGF_receptor"/>
    <property type="match status" value="1"/>
</dbReference>
<dbReference type="PANTHER" id="PTHR24416:SF53">
    <property type="entry name" value="PLATELET-DERIVED GROWTH FACTOR RECEPTOR BETA"/>
    <property type="match status" value="1"/>
</dbReference>
<keyword evidence="24 28" id="KW-0968">Cytoplasmic vesicle</keyword>
<evidence type="ECO:0000256" key="20">
    <source>
        <dbReference type="ARBA" id="ARBA00023170"/>
    </source>
</evidence>
<dbReference type="InterPro" id="IPR013783">
    <property type="entry name" value="Ig-like_fold"/>
</dbReference>
<keyword evidence="5 28" id="KW-1003">Cell membrane</keyword>
<feature type="domain" description="Ig-like" evidence="40">
    <location>
        <begin position="306"/>
        <end position="389"/>
    </location>
</feature>
<dbReference type="GO" id="GO:0005886">
    <property type="term" value="C:plasma membrane"/>
    <property type="evidence" value="ECO:0007669"/>
    <property type="project" value="UniProtKB-SubCell"/>
</dbReference>
<feature type="binding site" evidence="30 34">
    <location>
        <position position="615"/>
    </location>
    <ligand>
        <name>ATP</name>
        <dbReference type="ChEBI" id="CHEBI:30616"/>
    </ligand>
</feature>
<evidence type="ECO:0000256" key="25">
    <source>
        <dbReference type="ARBA" id="ARBA00029696"/>
    </source>
</evidence>
<keyword evidence="23 35" id="KW-0393">Immunoglobulin domain</keyword>
<evidence type="ECO:0000256" key="18">
    <source>
        <dbReference type="ARBA" id="ARBA00023137"/>
    </source>
</evidence>
<dbReference type="GO" id="GO:0005524">
    <property type="term" value="F:ATP binding"/>
    <property type="evidence" value="ECO:0007669"/>
    <property type="project" value="UniProtKB-UniRule"/>
</dbReference>
<evidence type="ECO:0000256" key="26">
    <source>
        <dbReference type="ARBA" id="ARBA00032009"/>
    </source>
</evidence>
<proteinExistence type="inferred from homology"/>
<keyword evidence="22 28" id="KW-0458">Lysosome</keyword>
<dbReference type="GO" id="GO:0048407">
    <property type="term" value="F:platelet-derived growth factor binding"/>
    <property type="evidence" value="ECO:0007669"/>
    <property type="project" value="TreeGrafter"/>
</dbReference>
<feature type="chain" id="PRO_5018092601" description="Platelet-derived growth factor receptor beta" evidence="38">
    <location>
        <begin position="23"/>
        <end position="1080"/>
    </location>
</feature>
<keyword evidence="12 28" id="KW-0547">Nucleotide-binding</keyword>
<evidence type="ECO:0000256" key="17">
    <source>
        <dbReference type="ARBA" id="ARBA00023136"/>
    </source>
</evidence>
<comment type="catalytic activity">
    <reaction evidence="27 28">
        <text>L-tyrosyl-[protein] + ATP = O-phospho-L-tyrosyl-[protein] + ADP + H(+)</text>
        <dbReference type="Rhea" id="RHEA:10596"/>
        <dbReference type="Rhea" id="RHEA-COMP:10136"/>
        <dbReference type="Rhea" id="RHEA-COMP:20101"/>
        <dbReference type="ChEBI" id="CHEBI:15378"/>
        <dbReference type="ChEBI" id="CHEBI:30616"/>
        <dbReference type="ChEBI" id="CHEBI:46858"/>
        <dbReference type="ChEBI" id="CHEBI:61978"/>
        <dbReference type="ChEBI" id="CHEBI:456216"/>
        <dbReference type="EC" id="2.7.10.1"/>
    </reaction>
</comment>
<feature type="binding site" evidence="31">
    <location>
        <position position="824"/>
    </location>
    <ligand>
        <name>Mg(2+)</name>
        <dbReference type="ChEBI" id="CHEBI:18420"/>
    </ligand>
</feature>
<feature type="binding site" evidence="31">
    <location>
        <position position="811"/>
    </location>
    <ligand>
        <name>Mg(2+)</name>
        <dbReference type="ChEBI" id="CHEBI:18420"/>
    </ligand>
</feature>
<dbReference type="InterPro" id="IPR017441">
    <property type="entry name" value="Protein_kinase_ATP_BS"/>
</dbReference>
<reference evidence="41 42" key="1">
    <citation type="journal article" date="2014" name="Nature">
        <title>The genomic substrate for adaptive radiation in African cichlid fish.</title>
        <authorList>
            <person name="Brawand D."/>
            <person name="Wagner C.E."/>
            <person name="Li Y.I."/>
            <person name="Malinsky M."/>
            <person name="Keller I."/>
            <person name="Fan S."/>
            <person name="Simakov O."/>
            <person name="Ng A.Y."/>
            <person name="Lim Z.W."/>
            <person name="Bezault E."/>
            <person name="Turner-Maier J."/>
            <person name="Johnson J."/>
            <person name="Alcazar R."/>
            <person name="Noh H.J."/>
            <person name="Russell P."/>
            <person name="Aken B."/>
            <person name="Alfoldi J."/>
            <person name="Amemiya C."/>
            <person name="Azzouzi N."/>
            <person name="Baroiller J.F."/>
            <person name="Barloy-Hubler F."/>
            <person name="Berlin A."/>
            <person name="Bloomquist R."/>
            <person name="Carleton K.L."/>
            <person name="Conte M.A."/>
            <person name="D'Cotta H."/>
            <person name="Eshel O."/>
            <person name="Gaffney L."/>
            <person name="Galibert F."/>
            <person name="Gante H.F."/>
            <person name="Gnerre S."/>
            <person name="Greuter L."/>
            <person name="Guyon R."/>
            <person name="Haddad N.S."/>
            <person name="Haerty W."/>
            <person name="Harris R.M."/>
            <person name="Hofmann H.A."/>
            <person name="Hourlier T."/>
            <person name="Hulata G."/>
            <person name="Jaffe D.B."/>
            <person name="Lara M."/>
            <person name="Lee A.P."/>
            <person name="MacCallum I."/>
            <person name="Mwaiko S."/>
            <person name="Nikaido M."/>
            <person name="Nishihara H."/>
            <person name="Ozouf-Costaz C."/>
            <person name="Penman D.J."/>
            <person name="Przybylski D."/>
            <person name="Rakotomanga M."/>
            <person name="Renn S.C.P."/>
            <person name="Ribeiro F.J."/>
            <person name="Ron M."/>
            <person name="Salzburger W."/>
            <person name="Sanchez-Pulido L."/>
            <person name="Santos M.E."/>
            <person name="Searle S."/>
            <person name="Sharpe T."/>
            <person name="Swofford R."/>
            <person name="Tan F.J."/>
            <person name="Williams L."/>
            <person name="Young S."/>
            <person name="Yin S."/>
            <person name="Okada N."/>
            <person name="Kocher T.D."/>
            <person name="Miska E.A."/>
            <person name="Lander E.S."/>
            <person name="Venkatesh B."/>
            <person name="Fernald R.D."/>
            <person name="Meyer A."/>
            <person name="Ponting C.P."/>
            <person name="Streelman J.T."/>
            <person name="Lindblad-Toh K."/>
            <person name="Seehausen O."/>
            <person name="Di Palma F."/>
        </authorList>
    </citation>
    <scope>NUCLEOTIDE SEQUENCE</scope>
</reference>
<evidence type="ECO:0000256" key="35">
    <source>
        <dbReference type="RuleBase" id="RU000311"/>
    </source>
</evidence>
<dbReference type="InterPro" id="IPR050122">
    <property type="entry name" value="RTK"/>
</dbReference>
<dbReference type="SUPFAM" id="SSF48726">
    <property type="entry name" value="Immunoglobulin"/>
    <property type="match status" value="3"/>
</dbReference>
<dbReference type="PIRSF" id="PIRSF000615">
    <property type="entry name" value="TyrPK_CSF1-R"/>
    <property type="match status" value="1"/>
</dbReference>
<dbReference type="SMART" id="SM00408">
    <property type="entry name" value="IGc2"/>
    <property type="match status" value="4"/>
</dbReference>
<keyword evidence="19" id="KW-1015">Disulfide bond</keyword>
<dbReference type="Pfam" id="PF07679">
    <property type="entry name" value="I-set"/>
    <property type="match status" value="1"/>
</dbReference>
<evidence type="ECO:0000256" key="24">
    <source>
        <dbReference type="ARBA" id="ARBA00023329"/>
    </source>
</evidence>
<feature type="domain" description="Ig-like" evidence="40">
    <location>
        <begin position="204"/>
        <end position="294"/>
    </location>
</feature>
<dbReference type="GO" id="GO:1904238">
    <property type="term" value="P:pericyte cell differentiation"/>
    <property type="evidence" value="ECO:0007669"/>
    <property type="project" value="Ensembl"/>
</dbReference>
<dbReference type="GO" id="GO:0097084">
    <property type="term" value="P:vascular associated smooth muscle cell development"/>
    <property type="evidence" value="ECO:0007669"/>
    <property type="project" value="Ensembl"/>
</dbReference>
<dbReference type="SMART" id="SM00409">
    <property type="entry name" value="IG"/>
    <property type="match status" value="3"/>
</dbReference>
<dbReference type="CDD" id="cd00096">
    <property type="entry name" value="Ig"/>
    <property type="match status" value="1"/>
</dbReference>
<comment type="subcellular location">
    <subcellularLocation>
        <location evidence="28">Cell membrane</location>
        <topology evidence="28">Single-pass type I membrane protein</topology>
    </subcellularLocation>
    <subcellularLocation>
        <location evidence="1 28">Cytoplasmic vesicle</location>
    </subcellularLocation>
    <subcellularLocation>
        <location evidence="28">Lysosome lumen</location>
    </subcellularLocation>
    <subcellularLocation>
        <location evidence="35">Membrane</location>
        <topology evidence="35">Single-pass type I membrane protein</topology>
    </subcellularLocation>
</comment>
<evidence type="ECO:0000256" key="19">
    <source>
        <dbReference type="ARBA" id="ARBA00023157"/>
    </source>
</evidence>
<dbReference type="GO" id="GO:0014911">
    <property type="term" value="P:positive regulation of smooth muscle cell migration"/>
    <property type="evidence" value="ECO:0007669"/>
    <property type="project" value="TreeGrafter"/>
</dbReference>
<keyword evidence="8 28" id="KW-0808">Transferase</keyword>
<feature type="binding site" evidence="30">
    <location>
        <position position="810"/>
    </location>
    <ligand>
        <name>ATP</name>
        <dbReference type="ChEBI" id="CHEBI:30616"/>
    </ligand>
</feature>
<dbReference type="InterPro" id="IPR013098">
    <property type="entry name" value="Ig_I-set"/>
</dbReference>
<dbReference type="Gene3D" id="2.60.40.10">
    <property type="entry name" value="Immunoglobulins"/>
    <property type="match status" value="5"/>
</dbReference>
<evidence type="ECO:0000256" key="38">
    <source>
        <dbReference type="SAM" id="SignalP"/>
    </source>
</evidence>
<dbReference type="FunFam" id="1.10.510.10:FF:000140">
    <property type="entry name" value="Platelet-derived growth factor receptor beta"/>
    <property type="match status" value="1"/>
</dbReference>
<dbReference type="Proteomes" id="UP000265160">
    <property type="component" value="LG2"/>
</dbReference>
<keyword evidence="18 28" id="KW-0829">Tyrosine-protein kinase</keyword>
<comment type="subunit">
    <text evidence="28">Interacts with homodimeric PDGFB and PDGFD, and with heterodimers formed by PDGFA and PDGFB.</text>
</comment>
<dbReference type="Pfam" id="PF25305">
    <property type="entry name" value="Ig_PDGFR_d4"/>
    <property type="match status" value="1"/>
</dbReference>
<dbReference type="InterPro" id="IPR003599">
    <property type="entry name" value="Ig_sub"/>
</dbReference>
<feature type="binding site" evidence="30">
    <location>
        <begin position="588"/>
        <end position="595"/>
    </location>
    <ligand>
        <name>ATP</name>
        <dbReference type="ChEBI" id="CHEBI:30616"/>
    </ligand>
</feature>
<dbReference type="Gene3D" id="1.10.510.10">
    <property type="entry name" value="Transferase(Phosphotransferase) domain 1"/>
    <property type="match status" value="1"/>
</dbReference>
<evidence type="ECO:0000256" key="8">
    <source>
        <dbReference type="ARBA" id="ARBA00022679"/>
    </source>
</evidence>
<keyword evidence="20 28" id="KW-0675">Receptor</keyword>
<reference evidence="41" key="2">
    <citation type="submission" date="2025-08" db="UniProtKB">
        <authorList>
            <consortium name="Ensembl"/>
        </authorList>
    </citation>
    <scope>IDENTIFICATION</scope>
</reference>
<dbReference type="GO" id="GO:0072109">
    <property type="term" value="P:glomerular mesangium development"/>
    <property type="evidence" value="ECO:0007669"/>
    <property type="project" value="Ensembl"/>
</dbReference>
<evidence type="ECO:0000256" key="6">
    <source>
        <dbReference type="ARBA" id="ARBA00022500"/>
    </source>
</evidence>
<evidence type="ECO:0000256" key="16">
    <source>
        <dbReference type="ARBA" id="ARBA00022989"/>
    </source>
</evidence>
<keyword evidence="21" id="KW-0325">Glycoprotein</keyword>
<sequence>MKSFFSVTSILTFFCLAVQTAALLCFCTELRCLEITPGDKEFVLAEGSSLTLTCSGSGETTWKFKMDDVPYFQLEPSKPATSSVLTLFNVSWKHTGVYQCIDQRTRDTEEVAVFVPDPDVWFIESSHGMVTKTSEESTIPCVVTNPKITVTLHERDTDIPVSGVYVPSEGYKAPVEDRNYVCRGKLNEEVRESQAFYVFSIVVPEAIDAYINASKTVLKQGEPLTVNCTVHGVELVNFSWDIPNRGPLTDVLSPTSMRSCLVFSQATMDHSGKYVCHVHEGIQDQRASASVNITVLENGFVDIKPPQQRNISVKLQENVELRVAMEAYPPPQVYWTKDGATIKGDKIINTRQEHEIRYVSVLTLVRVRTDQKGLYTVLVTNGDDSKEMTFDLEVQVPAQIKDLTDHSLPGKKHLVTCVAEGVPAPTIQWYSCGSMLKCSNQTEVWKPLTPEPEVLSIHTNVSYNETRKVSQVRSQLTFQTPQQAAVRCETSNQEGLISRRDIKLVFSSLFSQVAVLAAVLALVVIVIMSFIILIAIWRKKPRYEIRWKVIESVSQDGHEYIYVDPIHLPYDLAWEMRRDHLVLGRTLGSGAFGRVVEATAYGLTHSQSSTKVAVKMLKSTARRSETQALMSELKIMSHLGPHLNIVNLLGACTKHGPLYLVTEYCRYGDLVDYLHRNKHTFLQYYAEKNQDYSCLISRGSTPLSQRKGYVSFGSESDGGYMDMSKDEPSVYVPMQEQIDSIKYADIQPSPYEALYQHGFYQEQGVNRLDLVISDSPSLTYEDLLGFSYQVAKGMEFLASKNCVHRDLAARNVLICEGKLVKICDFGLARDIMHDSNYISKGNTFLPLKWMAPESIFHNLYTTLSDVWSYGILLWEIFTLGGTPYPDLPMNELFYSALKRGYRMAKPTHASDDVYEIMKKCWDEKYEKRPEFSFLVHSVGNMLTDSYKKRYNQANENFTKSDHPAVARTKPRLTSPFPITNPAFGTPSPVTLQSPLDAYNQNSRPRQDFRQEAQEVIPSYNEYIIPIPDPKPEDAFTDVPSESPGRYRVTERMLQMCAKKTSERDALLGSSGTPEVEDSFL</sequence>
<keyword evidence="6 28" id="KW-0145">Chemotaxis</keyword>
<accession>A0A3P9C6F5</accession>
<dbReference type="InterPro" id="IPR008266">
    <property type="entry name" value="Tyr_kinase_AS"/>
</dbReference>
<dbReference type="InterPro" id="IPR011009">
    <property type="entry name" value="Kinase-like_dom_sf"/>
</dbReference>
<name>A0A3P9C6F5_9CICH</name>
<evidence type="ECO:0000256" key="22">
    <source>
        <dbReference type="ARBA" id="ARBA00023228"/>
    </source>
</evidence>
<comment type="similarity">
    <text evidence="28 35">Belongs to the protein kinase superfamily. Tyr protein kinase family. CSF-1/PDGF receptor subfamily.</text>
</comment>
<keyword evidence="31" id="KW-0479">Metal-binding</keyword>
<keyword evidence="4 28" id="KW-0217">Developmental protein</keyword>
<keyword evidence="10 38" id="KW-0732">Signal</keyword>
<keyword evidence="31" id="KW-0460">Magnesium</keyword>
<evidence type="ECO:0000256" key="37">
    <source>
        <dbReference type="SAM" id="Phobius"/>
    </source>
</evidence>
<feature type="domain" description="Ig-like" evidence="40">
    <location>
        <begin position="397"/>
        <end position="503"/>
    </location>
</feature>
<keyword evidence="7" id="KW-0597">Phosphoprotein</keyword>
<evidence type="ECO:0000256" key="33">
    <source>
        <dbReference type="PIRSR" id="PIRSR500948-2"/>
    </source>
</evidence>
<dbReference type="InterPro" id="IPR003598">
    <property type="entry name" value="Ig_sub2"/>
</dbReference>
<evidence type="ECO:0000256" key="10">
    <source>
        <dbReference type="ARBA" id="ARBA00022729"/>
    </source>
</evidence>
<keyword evidence="16 37" id="KW-1133">Transmembrane helix</keyword>
<dbReference type="GeneTree" id="ENSGT00940000157138"/>
<evidence type="ECO:0000259" key="39">
    <source>
        <dbReference type="PROSITE" id="PS50011"/>
    </source>
</evidence>
<evidence type="ECO:0000256" key="14">
    <source>
        <dbReference type="ARBA" id="ARBA00022840"/>
    </source>
</evidence>
<dbReference type="InterPro" id="IPR020635">
    <property type="entry name" value="Tyr_kinase_cat_dom"/>
</dbReference>
<dbReference type="InterPro" id="IPR027288">
    <property type="entry name" value="PGFRB"/>
</dbReference>
<dbReference type="GO" id="GO:0060976">
    <property type="term" value="P:coronary vasculature development"/>
    <property type="evidence" value="ECO:0007669"/>
    <property type="project" value="Ensembl"/>
</dbReference>
<dbReference type="FunFam" id="3.30.200.20:FF:000025">
    <property type="entry name" value="Platelet-derived growth factor receptor alpha"/>
    <property type="match status" value="1"/>
</dbReference>
<dbReference type="PROSITE" id="PS00107">
    <property type="entry name" value="PROTEIN_KINASE_ATP"/>
    <property type="match status" value="1"/>
</dbReference>
<evidence type="ECO:0000313" key="41">
    <source>
        <dbReference type="Ensembl" id="ENSMZEP00005017486.1"/>
    </source>
</evidence>
<evidence type="ECO:0000256" key="11">
    <source>
        <dbReference type="ARBA" id="ARBA00022737"/>
    </source>
</evidence>
<feature type="site" description="Important for interaction with phosphotyrosine-binding proteins" evidence="32">
    <location>
        <position position="950"/>
    </location>
</feature>
<dbReference type="PRINTS" id="PR01832">
    <property type="entry name" value="VEGFRECEPTOR"/>
</dbReference>
<dbReference type="SMART" id="SM00219">
    <property type="entry name" value="TyrKc"/>
    <property type="match status" value="1"/>
</dbReference>
<organism evidence="41 42">
    <name type="scientific">Maylandia zebra</name>
    <name type="common">zebra mbuna</name>
    <dbReference type="NCBI Taxonomy" id="106582"/>
    <lineage>
        <taxon>Eukaryota</taxon>
        <taxon>Metazoa</taxon>
        <taxon>Chordata</taxon>
        <taxon>Craniata</taxon>
        <taxon>Vertebrata</taxon>
        <taxon>Euteleostomi</taxon>
        <taxon>Actinopterygii</taxon>
        <taxon>Neopterygii</taxon>
        <taxon>Teleostei</taxon>
        <taxon>Neoteleostei</taxon>
        <taxon>Acanthomorphata</taxon>
        <taxon>Ovalentaria</taxon>
        <taxon>Cichlomorphae</taxon>
        <taxon>Cichliformes</taxon>
        <taxon>Cichlidae</taxon>
        <taxon>African cichlids</taxon>
        <taxon>Pseudocrenilabrinae</taxon>
        <taxon>Haplochromini</taxon>
        <taxon>Maylandia</taxon>
        <taxon>Maylandia zebra complex</taxon>
    </lineage>
</organism>
<dbReference type="InterPro" id="IPR007110">
    <property type="entry name" value="Ig-like_dom"/>
</dbReference>
<feature type="domain" description="Ig-like" evidence="40">
    <location>
        <begin position="37"/>
        <end position="112"/>
    </location>
</feature>
<evidence type="ECO:0000256" key="32">
    <source>
        <dbReference type="PIRSR" id="PIRSR000615-4"/>
    </source>
</evidence>
<comment type="function">
    <text evidence="28">Tyrosine-protein kinase that acts as cell-surface receptor for homodimeric PDGFB and PDGFD and for heterodimers formed by PDGFA and PDGFB, and plays an essential role in the regulation of embryonic development, cell proliferation, survival, differentiation, chemotaxis and migration. Plays an essential role in blood vessel development by promoting proliferation, migration and recruitment of pericytes and smooth muscle cells to endothelial cells.</text>
</comment>
<evidence type="ECO:0000256" key="36">
    <source>
        <dbReference type="SAM" id="MobiDB-lite"/>
    </source>
</evidence>
<dbReference type="AlphaFoldDB" id="A0A3P9C6F5"/>
<dbReference type="PROSITE" id="PS00109">
    <property type="entry name" value="PROTEIN_KINASE_TYR"/>
    <property type="match status" value="1"/>
</dbReference>
<dbReference type="PROSITE" id="PS50835">
    <property type="entry name" value="IG_LIKE"/>
    <property type="match status" value="4"/>
</dbReference>
<dbReference type="GO" id="GO:0001755">
    <property type="term" value="P:neural crest cell migration"/>
    <property type="evidence" value="ECO:0007669"/>
    <property type="project" value="Ensembl"/>
</dbReference>
<evidence type="ECO:0000256" key="29">
    <source>
        <dbReference type="PIRSR" id="PIRSR000615-1"/>
    </source>
</evidence>
<dbReference type="GO" id="GO:0043235">
    <property type="term" value="C:receptor complex"/>
    <property type="evidence" value="ECO:0007669"/>
    <property type="project" value="TreeGrafter"/>
</dbReference>
<evidence type="ECO:0000256" key="9">
    <source>
        <dbReference type="ARBA" id="ARBA00022692"/>
    </source>
</evidence>
<keyword evidence="13 28" id="KW-0418">Kinase</keyword>
<keyword evidence="11" id="KW-0677">Repeat</keyword>
<evidence type="ECO:0000256" key="13">
    <source>
        <dbReference type="ARBA" id="ARBA00022777"/>
    </source>
</evidence>
<dbReference type="GO" id="GO:0005019">
    <property type="term" value="F:platelet-derived growth factor beta-receptor activity"/>
    <property type="evidence" value="ECO:0007669"/>
    <property type="project" value="InterPro"/>
</dbReference>
<dbReference type="GO" id="GO:0060326">
    <property type="term" value="P:cell chemotaxis"/>
    <property type="evidence" value="ECO:0007669"/>
    <property type="project" value="TreeGrafter"/>
</dbReference>
<dbReference type="GO" id="GO:0046872">
    <property type="term" value="F:metal ion binding"/>
    <property type="evidence" value="ECO:0007669"/>
    <property type="project" value="UniProtKB-KW"/>
</dbReference>
<evidence type="ECO:0000256" key="27">
    <source>
        <dbReference type="ARBA" id="ARBA00051243"/>
    </source>
</evidence>
<keyword evidence="9 35" id="KW-0812">Transmembrane</keyword>
<dbReference type="InterPro" id="IPR001245">
    <property type="entry name" value="Ser-Thr/Tyr_kinase_cat_dom"/>
</dbReference>
<feature type="transmembrane region" description="Helical" evidence="37">
    <location>
        <begin position="509"/>
        <end position="537"/>
    </location>
</feature>
<evidence type="ECO:0000256" key="23">
    <source>
        <dbReference type="ARBA" id="ARBA00023319"/>
    </source>
</evidence>
<evidence type="ECO:0000256" key="4">
    <source>
        <dbReference type="ARBA" id="ARBA00022473"/>
    </source>
</evidence>
<evidence type="ECO:0000256" key="34">
    <source>
        <dbReference type="PROSITE-ProRule" id="PRU10141"/>
    </source>
</evidence>
<evidence type="ECO:0000256" key="12">
    <source>
        <dbReference type="ARBA" id="ARBA00022741"/>
    </source>
</evidence>
<dbReference type="GO" id="GO:0061300">
    <property type="term" value="P:cerebellum vasculature development"/>
    <property type="evidence" value="ECO:0007669"/>
    <property type="project" value="Ensembl"/>
</dbReference>
<evidence type="ECO:0000256" key="30">
    <source>
        <dbReference type="PIRSR" id="PIRSR000615-2"/>
    </source>
</evidence>
<dbReference type="Ensembl" id="ENSMZET00005018045.1">
    <property type="protein sequence ID" value="ENSMZEP00005017486.1"/>
    <property type="gene ID" value="ENSMZEG00005013152.1"/>
</dbReference>
<feature type="binding site" evidence="31">
    <location>
        <position position="560"/>
    </location>
    <ligand>
        <name>Mg(2+)</name>
        <dbReference type="ChEBI" id="CHEBI:18420"/>
    </ligand>
</feature>
<keyword evidence="15" id="KW-0832">Ubl conjugation</keyword>
<evidence type="ECO:0000313" key="42">
    <source>
        <dbReference type="Proteomes" id="UP000265160"/>
    </source>
</evidence>
<dbReference type="InterPro" id="IPR001824">
    <property type="entry name" value="Tyr_kinase_rcpt_3_CS"/>
</dbReference>
<feature type="domain" description="Protein kinase" evidence="39">
    <location>
        <begin position="581"/>
        <end position="942"/>
    </location>
</feature>
<feature type="signal peptide" evidence="38">
    <location>
        <begin position="1"/>
        <end position="22"/>
    </location>
</feature>
<evidence type="ECO:0000256" key="21">
    <source>
        <dbReference type="ARBA" id="ARBA00023180"/>
    </source>
</evidence>
<dbReference type="Pfam" id="PF13895">
    <property type="entry name" value="Ig_2"/>
    <property type="match status" value="1"/>
</dbReference>
<feature type="active site" description="Proton acceptor" evidence="29">
    <location>
        <position position="806"/>
    </location>
</feature>
<dbReference type="SUPFAM" id="SSF56112">
    <property type="entry name" value="Protein kinase-like (PK-like)"/>
    <property type="match status" value="1"/>
</dbReference>
<keyword evidence="14 28" id="KW-0067">ATP-binding</keyword>
<dbReference type="Pfam" id="PF07714">
    <property type="entry name" value="PK_Tyr_Ser-Thr"/>
    <property type="match status" value="1"/>
</dbReference>
<dbReference type="InterPro" id="IPR036179">
    <property type="entry name" value="Ig-like_dom_sf"/>
</dbReference>
<feature type="region of interest" description="Disordered" evidence="36">
    <location>
        <begin position="965"/>
        <end position="987"/>
    </location>
</feature>
<dbReference type="InterPro" id="IPR000719">
    <property type="entry name" value="Prot_kinase_dom"/>
</dbReference>
<feature type="region of interest" description="Disordered" evidence="36">
    <location>
        <begin position="1060"/>
        <end position="1080"/>
    </location>
</feature>
<dbReference type="GO" id="GO:0043202">
    <property type="term" value="C:lysosomal lumen"/>
    <property type="evidence" value="ECO:0007669"/>
    <property type="project" value="UniProtKB-SubCell"/>
</dbReference>
<evidence type="ECO:0000256" key="3">
    <source>
        <dbReference type="ARBA" id="ARBA00020507"/>
    </source>
</evidence>
<evidence type="ECO:0000256" key="15">
    <source>
        <dbReference type="ARBA" id="ARBA00022843"/>
    </source>
</evidence>
<evidence type="ECO:0000256" key="5">
    <source>
        <dbReference type="ARBA" id="ARBA00022475"/>
    </source>
</evidence>
<evidence type="ECO:0000256" key="31">
    <source>
        <dbReference type="PIRSR" id="PIRSR000615-3"/>
    </source>
</evidence>
<feature type="binding site" evidence="33">
    <location>
        <begin position="587"/>
        <end position="595"/>
    </location>
    <ligand>
        <name>ATP</name>
        <dbReference type="ChEBI" id="CHEBI:30616"/>
    </ligand>
</feature>
<dbReference type="PROSITE" id="PS00240">
    <property type="entry name" value="RECEPTOR_TYR_KIN_III"/>
    <property type="match status" value="1"/>
</dbReference>
<dbReference type="STRING" id="106582.ENSMZEP00005017486"/>
<dbReference type="GO" id="GO:0031410">
    <property type="term" value="C:cytoplasmic vesicle"/>
    <property type="evidence" value="ECO:0007669"/>
    <property type="project" value="UniProtKB-SubCell"/>
</dbReference>